<reference evidence="2 3" key="1">
    <citation type="submission" date="2018-05" db="EMBL/GenBank/DDBJ databases">
        <title>Genomic Encyclopedia of Type Strains, Phase IV (KMG-IV): sequencing the most valuable type-strain genomes for metagenomic binning, comparative biology and taxonomic classification.</title>
        <authorList>
            <person name="Goeker M."/>
        </authorList>
    </citation>
    <scope>NUCLEOTIDE SEQUENCE [LARGE SCALE GENOMIC DNA]</scope>
    <source>
        <strain evidence="2 3">DSM 28816</strain>
    </source>
</reference>
<keyword evidence="1" id="KW-0472">Membrane</keyword>
<keyword evidence="1" id="KW-1133">Transmembrane helix</keyword>
<dbReference type="Pfam" id="PF13346">
    <property type="entry name" value="ABC2_membrane_5"/>
    <property type="match status" value="1"/>
</dbReference>
<accession>A0A318ETR2</accession>
<feature type="transmembrane region" description="Helical" evidence="1">
    <location>
        <begin position="41"/>
        <end position="58"/>
    </location>
</feature>
<feature type="transmembrane region" description="Helical" evidence="1">
    <location>
        <begin position="188"/>
        <end position="212"/>
    </location>
</feature>
<evidence type="ECO:0000313" key="3">
    <source>
        <dbReference type="Proteomes" id="UP000247523"/>
    </source>
</evidence>
<name>A0A318ETR2_9FIRM</name>
<dbReference type="RefSeq" id="WP_110290772.1">
    <property type="nucleotide sequence ID" value="NZ_QICS01000003.1"/>
</dbReference>
<organism evidence="2 3">
    <name type="scientific">Lachnotalea glycerini</name>
    <dbReference type="NCBI Taxonomy" id="1763509"/>
    <lineage>
        <taxon>Bacteria</taxon>
        <taxon>Bacillati</taxon>
        <taxon>Bacillota</taxon>
        <taxon>Clostridia</taxon>
        <taxon>Lachnospirales</taxon>
        <taxon>Lachnospiraceae</taxon>
        <taxon>Lachnotalea</taxon>
    </lineage>
</organism>
<comment type="caution">
    <text evidence="2">The sequence shown here is derived from an EMBL/GenBank/DDBJ whole genome shotgun (WGS) entry which is preliminary data.</text>
</comment>
<feature type="transmembrane region" description="Helical" evidence="1">
    <location>
        <begin position="16"/>
        <end position="35"/>
    </location>
</feature>
<feature type="transmembrane region" description="Helical" evidence="1">
    <location>
        <begin position="148"/>
        <end position="168"/>
    </location>
</feature>
<dbReference type="Proteomes" id="UP000247523">
    <property type="component" value="Unassembled WGS sequence"/>
</dbReference>
<dbReference type="EMBL" id="QICS01000003">
    <property type="protein sequence ID" value="PXV91590.1"/>
    <property type="molecule type" value="Genomic_DNA"/>
</dbReference>
<evidence type="ECO:0000313" key="2">
    <source>
        <dbReference type="EMBL" id="PXV91590.1"/>
    </source>
</evidence>
<protein>
    <submittedName>
        <fullName evidence="2">ABC-2 family transporter</fullName>
    </submittedName>
</protein>
<feature type="transmembrane region" description="Helical" evidence="1">
    <location>
        <begin position="79"/>
        <end position="99"/>
    </location>
</feature>
<dbReference type="AlphaFoldDB" id="A0A318ETR2"/>
<sequence>MQAIKFSFVDFMKSRLQVIIFLVMAAWNLWLMKISDSSLSVIYYIYFFAVVISIQPFVQEQTAEVGFVNMLPGSKKNRVVGRYFYGFMLQIAAFILSWIDLGIYSIFFQKIPRLAIVATLGCLGIGLIFYSIQYTIFYMLGKIKSQQLAGIIMMTPGFIMLFGLSYFLKMINQYTELDMQWFANHSLLGSTAILFSGSIICIVSMTISAFIVEKKDTI</sequence>
<feature type="transmembrane region" description="Helical" evidence="1">
    <location>
        <begin position="111"/>
        <end position="136"/>
    </location>
</feature>
<evidence type="ECO:0000256" key="1">
    <source>
        <dbReference type="SAM" id="Phobius"/>
    </source>
</evidence>
<proteinExistence type="predicted"/>
<keyword evidence="1" id="KW-0812">Transmembrane</keyword>
<gene>
    <name evidence="2" type="ORF">C8E03_103147</name>
</gene>
<dbReference type="InterPro" id="IPR025699">
    <property type="entry name" value="ABC2_memb-like"/>
</dbReference>